<organism evidence="2 3">
    <name type="scientific">Dyadobacter helix</name>
    <dbReference type="NCBI Taxonomy" id="2822344"/>
    <lineage>
        <taxon>Bacteria</taxon>
        <taxon>Pseudomonadati</taxon>
        <taxon>Bacteroidota</taxon>
        <taxon>Cytophagia</taxon>
        <taxon>Cytophagales</taxon>
        <taxon>Spirosomataceae</taxon>
        <taxon>Dyadobacter</taxon>
    </lineage>
</organism>
<accession>A0A916JDA2</accession>
<feature type="chain" id="PRO_5036710682" description="DUF3078 domain-containing protein" evidence="1">
    <location>
        <begin position="19"/>
        <end position="285"/>
    </location>
</feature>
<feature type="signal peptide" evidence="1">
    <location>
        <begin position="1"/>
        <end position="18"/>
    </location>
</feature>
<sequence>MRFTIIFLLLSAWSVARAQDNADYYRRTLPQEFSRKKYGVESLLKKTAGDVKIRNRWYIGVDGFLRNDRNTITNTLDDLIGTHSPTVASYAASVGWVIREQWALEAEYARSAIHNDLLIKGDNPLAYRLENDKNVISFRGKRRLLFGKPYLRRSAFWIGGGAALVPNSGTQKSYMEFVGYKEKGRRQGIDTLYLTSDTYTARKTTFLLEATAEYVIKVARVADLSFFARKQWGYGNSLQTELVYSVNSVETDRSVIRGNGTGWSLGISLRYVFQLGYDFKDLNSF</sequence>
<dbReference type="RefSeq" id="WP_215239579.1">
    <property type="nucleotide sequence ID" value="NZ_CAJRAF010000002.1"/>
</dbReference>
<protein>
    <recommendedName>
        <fullName evidence="4">DUF3078 domain-containing protein</fullName>
    </recommendedName>
</protein>
<name>A0A916JDA2_9BACT</name>
<proteinExistence type="predicted"/>
<dbReference type="EMBL" id="CAJRAF010000002">
    <property type="protein sequence ID" value="CAG5003023.1"/>
    <property type="molecule type" value="Genomic_DNA"/>
</dbReference>
<evidence type="ECO:0000256" key="1">
    <source>
        <dbReference type="SAM" id="SignalP"/>
    </source>
</evidence>
<evidence type="ECO:0000313" key="3">
    <source>
        <dbReference type="Proteomes" id="UP000680038"/>
    </source>
</evidence>
<gene>
    <name evidence="2" type="ORF">DYBT9275_03030</name>
</gene>
<dbReference type="Proteomes" id="UP000680038">
    <property type="component" value="Unassembled WGS sequence"/>
</dbReference>
<keyword evidence="3" id="KW-1185">Reference proteome</keyword>
<dbReference type="AlphaFoldDB" id="A0A916JDA2"/>
<comment type="caution">
    <text evidence="2">The sequence shown here is derived from an EMBL/GenBank/DDBJ whole genome shotgun (WGS) entry which is preliminary data.</text>
</comment>
<reference evidence="2" key="1">
    <citation type="submission" date="2021-04" db="EMBL/GenBank/DDBJ databases">
        <authorList>
            <person name="Rodrigo-Torres L."/>
            <person name="Arahal R. D."/>
            <person name="Lucena T."/>
        </authorList>
    </citation>
    <scope>NUCLEOTIDE SEQUENCE</scope>
    <source>
        <strain evidence="2">CECT 9275</strain>
    </source>
</reference>
<evidence type="ECO:0008006" key="4">
    <source>
        <dbReference type="Google" id="ProtNLM"/>
    </source>
</evidence>
<keyword evidence="1" id="KW-0732">Signal</keyword>
<evidence type="ECO:0000313" key="2">
    <source>
        <dbReference type="EMBL" id="CAG5003023.1"/>
    </source>
</evidence>